<gene>
    <name evidence="1" type="ORF">BUALT_Bualt13G0069700</name>
</gene>
<accession>A0AAV6WT29</accession>
<dbReference type="Proteomes" id="UP000826271">
    <property type="component" value="Unassembled WGS sequence"/>
</dbReference>
<sequence>MANSTVSMKPLIDTEAKRVLFAEASKDCVNFLFHLLAMAAANIGSLLKKQGVVGSLANLYESIENLNESYIQPNQSKETLLKPAVSQVCGSISVPLMLLNDAPTEKKLYMCISRCN</sequence>
<protein>
    <submittedName>
        <fullName evidence="1">Uncharacterized protein</fullName>
    </submittedName>
</protein>
<evidence type="ECO:0000313" key="2">
    <source>
        <dbReference type="Proteomes" id="UP000826271"/>
    </source>
</evidence>
<organism evidence="1 2">
    <name type="scientific">Buddleja alternifolia</name>
    <dbReference type="NCBI Taxonomy" id="168488"/>
    <lineage>
        <taxon>Eukaryota</taxon>
        <taxon>Viridiplantae</taxon>
        <taxon>Streptophyta</taxon>
        <taxon>Embryophyta</taxon>
        <taxon>Tracheophyta</taxon>
        <taxon>Spermatophyta</taxon>
        <taxon>Magnoliopsida</taxon>
        <taxon>eudicotyledons</taxon>
        <taxon>Gunneridae</taxon>
        <taxon>Pentapetalae</taxon>
        <taxon>asterids</taxon>
        <taxon>lamiids</taxon>
        <taxon>Lamiales</taxon>
        <taxon>Scrophulariaceae</taxon>
        <taxon>Buddlejeae</taxon>
        <taxon>Buddleja</taxon>
    </lineage>
</organism>
<dbReference type="InterPro" id="IPR007750">
    <property type="entry name" value="DUF674"/>
</dbReference>
<evidence type="ECO:0000313" key="1">
    <source>
        <dbReference type="EMBL" id="KAG8371266.1"/>
    </source>
</evidence>
<reference evidence="1" key="1">
    <citation type="submission" date="2019-10" db="EMBL/GenBank/DDBJ databases">
        <authorList>
            <person name="Zhang R."/>
            <person name="Pan Y."/>
            <person name="Wang J."/>
            <person name="Ma R."/>
            <person name="Yu S."/>
        </authorList>
    </citation>
    <scope>NUCLEOTIDE SEQUENCE</scope>
    <source>
        <strain evidence="1">LA-IB0</strain>
        <tissue evidence="1">Leaf</tissue>
    </source>
</reference>
<dbReference type="PANTHER" id="PTHR33103">
    <property type="entry name" value="OS01G0153900 PROTEIN"/>
    <property type="match status" value="1"/>
</dbReference>
<dbReference type="PANTHER" id="PTHR33103:SF19">
    <property type="entry name" value="OS09G0544700 PROTEIN"/>
    <property type="match status" value="1"/>
</dbReference>
<dbReference type="Pfam" id="PF05056">
    <property type="entry name" value="DUF674"/>
    <property type="match status" value="1"/>
</dbReference>
<comment type="caution">
    <text evidence="1">The sequence shown here is derived from an EMBL/GenBank/DDBJ whole genome shotgun (WGS) entry which is preliminary data.</text>
</comment>
<name>A0AAV6WT29_9LAMI</name>
<keyword evidence="2" id="KW-1185">Reference proteome</keyword>
<dbReference type="AlphaFoldDB" id="A0AAV6WT29"/>
<dbReference type="EMBL" id="WHWC01000013">
    <property type="protein sequence ID" value="KAG8371266.1"/>
    <property type="molecule type" value="Genomic_DNA"/>
</dbReference>
<proteinExistence type="predicted"/>